<dbReference type="PANTHER" id="PTHR24185:SF1">
    <property type="entry name" value="CALCIUM-INDEPENDENT PHOSPHOLIPASE A2-GAMMA"/>
    <property type="match status" value="1"/>
</dbReference>
<evidence type="ECO:0000256" key="6">
    <source>
        <dbReference type="ARBA" id="ARBA00023098"/>
    </source>
</evidence>
<accession>A0A6A5TVX1</accession>
<feature type="domain" description="PNPLA" evidence="11">
    <location>
        <begin position="717"/>
        <end position="928"/>
    </location>
</feature>
<feature type="short sequence motif" description="GXGXXG" evidence="8">
    <location>
        <begin position="721"/>
        <end position="726"/>
    </location>
</feature>
<feature type="short sequence motif" description="DGA/G" evidence="8">
    <location>
        <begin position="915"/>
        <end position="917"/>
    </location>
</feature>
<dbReference type="PROSITE" id="PS00518">
    <property type="entry name" value="ZF_RING_1"/>
    <property type="match status" value="1"/>
</dbReference>
<gene>
    <name evidence="12" type="ORF">CC80DRAFT_516035</name>
</gene>
<keyword evidence="13" id="KW-1185">Reference proteome</keyword>
<evidence type="ECO:0000256" key="5">
    <source>
        <dbReference type="ARBA" id="ARBA00022963"/>
    </source>
</evidence>
<dbReference type="InterPro" id="IPR017907">
    <property type="entry name" value="Znf_RING_CS"/>
</dbReference>
<feature type="active site" description="Proton acceptor" evidence="8">
    <location>
        <position position="915"/>
    </location>
</feature>
<feature type="short sequence motif" description="GXSXG" evidence="8">
    <location>
        <begin position="755"/>
        <end position="759"/>
    </location>
</feature>
<feature type="domain" description="RING-type" evidence="10">
    <location>
        <begin position="649"/>
        <end position="693"/>
    </location>
</feature>
<dbReference type="PANTHER" id="PTHR24185">
    <property type="entry name" value="CALCIUM-INDEPENDENT PHOSPHOLIPASE A2-GAMMA"/>
    <property type="match status" value="1"/>
</dbReference>
<evidence type="ECO:0000256" key="3">
    <source>
        <dbReference type="ARBA" id="ARBA00022801"/>
    </source>
</evidence>
<evidence type="ECO:0000256" key="1">
    <source>
        <dbReference type="ARBA" id="ARBA00022723"/>
    </source>
</evidence>
<dbReference type="GO" id="GO:0019369">
    <property type="term" value="P:arachidonate metabolic process"/>
    <property type="evidence" value="ECO:0007669"/>
    <property type="project" value="TreeGrafter"/>
</dbReference>
<sequence>MADEYGTNRPASNQSQESDQYNPYTHQYTSFYSQAPYEVEPGAHYHAFSTNEAHHDQWPLKQEIINLCDKCWAAQAAHRKQRLAPGKENPEGLVPPKSEDRRIELHETDEQTAWFDGNPPIFQDYGRYANLLSATTEGNSDPSFRQSQAGRDNRTPSLVSFVGQTGAGKSTLIKLIIDLSVKDDYVPTSEDVHLYSDPLSAFTDEPIFFADCEGLQGGEREPLGAKFKRSRKKSFKSERAPVPTSERELVWANNTTLASRQYAVTNLYPRLLYTFSDVIVFVLKNPRVIESVFEQLVNWAAAALEMSSNQPVLPHAIIALNASNNDIDQEQWDPKYATDSLFESISRTVYKNPTFKKYAQYWRERKREIESVKQLMESYYSSIRVVCIPSEGRPQLIEEQIGKLYSEIDTACAQARDQKAQLRMLLDAEELQSYLQCAFDHFAHSLDVPFDFVQASFSNSPIPLDFGGNILKLAINFMHVWEYKADVQMIFQELSYMVASCIMLDSARNKIRGTATDIFPQYLPHIEAALENFCEKHWPCEYTHPNKGLRCVNVRSGHGSKGHQLKDGKVFAVGGYVSRWSFETLQEEFSCNTYFRFEELLQLLKSRIGPFDDEQRIAAAIHKDDVMTYFYRHVSGDGRPERYNSHTVCFCCLCEPPEHALPCGHVLCSQCIRTYGQQRSKMEIELQGCPLETMQTNPMYQSWRFHLKPESAGVRILTLDGGGIRGIVELEVLRQIQRELGDKLSLQCFFDLIVGTSTGGIVALGLVTRNWTVQECIVRFEELCVTAFTRRTGGNIPLVSWLVDNYNHSKYETKSLHEALQSAFPSHQYLFGGRRTDQLWTTPVKVAVTAVGASNSAMVLANYNRRCDEKLSYQFQRPENMQWELKVWEAARATSAAPRFFKAFHHEPSKQVYMDGALYHNNPIKIADREWKLLWGNEFCEHPDIMLSLGTAYNPHLPQPTARKSMPERLGIVNHGMQLVKLAKNHIEDSLDCEKTWREYLSFLPPNAMPSKFRRYNPIVANPPAMDDVHAMKHLQQEVRRCLIKDSYDIRAIAMQLMATSFYWETDRVQQFVSNSATITGKHTVETYDITVFLIDICTPHILPAGRRVKGNRVAGKSDQVAMLHHARPVLPHTRARPAKQAASTGADA</sequence>
<dbReference type="GO" id="GO:0047499">
    <property type="term" value="F:calcium-independent phospholipase A2 activity"/>
    <property type="evidence" value="ECO:0007669"/>
    <property type="project" value="TreeGrafter"/>
</dbReference>
<feature type="compositionally biased region" description="Polar residues" evidence="9">
    <location>
        <begin position="9"/>
        <end position="21"/>
    </location>
</feature>
<dbReference type="CDD" id="cd07199">
    <property type="entry name" value="Pat17_PNPLA8_PNPLA9_like"/>
    <property type="match status" value="1"/>
</dbReference>
<dbReference type="EMBL" id="ML976991">
    <property type="protein sequence ID" value="KAF1956454.1"/>
    <property type="molecule type" value="Genomic_DNA"/>
</dbReference>
<feature type="region of interest" description="Disordered" evidence="9">
    <location>
        <begin position="1"/>
        <end position="21"/>
    </location>
</feature>
<dbReference type="InterPro" id="IPR002641">
    <property type="entry name" value="PNPLA_dom"/>
</dbReference>
<dbReference type="InterPro" id="IPR001841">
    <property type="entry name" value="Znf_RING"/>
</dbReference>
<reference evidence="12" key="1">
    <citation type="journal article" date="2020" name="Stud. Mycol.">
        <title>101 Dothideomycetes genomes: a test case for predicting lifestyles and emergence of pathogens.</title>
        <authorList>
            <person name="Haridas S."/>
            <person name="Albert R."/>
            <person name="Binder M."/>
            <person name="Bloem J."/>
            <person name="Labutti K."/>
            <person name="Salamov A."/>
            <person name="Andreopoulos B."/>
            <person name="Baker S."/>
            <person name="Barry K."/>
            <person name="Bills G."/>
            <person name="Bluhm B."/>
            <person name="Cannon C."/>
            <person name="Castanera R."/>
            <person name="Culley D."/>
            <person name="Daum C."/>
            <person name="Ezra D."/>
            <person name="Gonzalez J."/>
            <person name="Henrissat B."/>
            <person name="Kuo A."/>
            <person name="Liang C."/>
            <person name="Lipzen A."/>
            <person name="Lutzoni F."/>
            <person name="Magnuson J."/>
            <person name="Mondo S."/>
            <person name="Nolan M."/>
            <person name="Ohm R."/>
            <person name="Pangilinan J."/>
            <person name="Park H.-J."/>
            <person name="Ramirez L."/>
            <person name="Alfaro M."/>
            <person name="Sun H."/>
            <person name="Tritt A."/>
            <person name="Yoshinaga Y."/>
            <person name="Zwiers L.-H."/>
            <person name="Turgeon B."/>
            <person name="Goodwin S."/>
            <person name="Spatafora J."/>
            <person name="Crous P."/>
            <person name="Grigoriev I."/>
        </authorList>
    </citation>
    <scope>NUCLEOTIDE SEQUENCE</scope>
    <source>
        <strain evidence="12">CBS 675.92</strain>
    </source>
</reference>
<dbReference type="InterPro" id="IPR027417">
    <property type="entry name" value="P-loop_NTPase"/>
</dbReference>
<dbReference type="SUPFAM" id="SSF52151">
    <property type="entry name" value="FabD/lysophospholipase-like"/>
    <property type="match status" value="1"/>
</dbReference>
<dbReference type="OrthoDB" id="194358at2759"/>
<dbReference type="GO" id="GO:0046486">
    <property type="term" value="P:glycerolipid metabolic process"/>
    <property type="evidence" value="ECO:0007669"/>
    <property type="project" value="UniProtKB-ARBA"/>
</dbReference>
<evidence type="ECO:0000256" key="9">
    <source>
        <dbReference type="SAM" id="MobiDB-lite"/>
    </source>
</evidence>
<keyword evidence="2 7" id="KW-0863">Zinc-finger</keyword>
<dbReference type="Proteomes" id="UP000800035">
    <property type="component" value="Unassembled WGS sequence"/>
</dbReference>
<name>A0A6A5TVX1_9PLEO</name>
<dbReference type="GO" id="GO:0016042">
    <property type="term" value="P:lipid catabolic process"/>
    <property type="evidence" value="ECO:0007669"/>
    <property type="project" value="UniProtKB-UniRule"/>
</dbReference>
<feature type="active site" description="Nucleophile" evidence="8">
    <location>
        <position position="757"/>
    </location>
</feature>
<evidence type="ECO:0000256" key="7">
    <source>
        <dbReference type="PROSITE-ProRule" id="PRU00175"/>
    </source>
</evidence>
<dbReference type="InterPro" id="IPR016035">
    <property type="entry name" value="Acyl_Trfase/lysoPLipase"/>
</dbReference>
<evidence type="ECO:0008006" key="14">
    <source>
        <dbReference type="Google" id="ProtNLM"/>
    </source>
</evidence>
<keyword evidence="3 8" id="KW-0378">Hydrolase</keyword>
<evidence type="ECO:0000256" key="2">
    <source>
        <dbReference type="ARBA" id="ARBA00022771"/>
    </source>
</evidence>
<dbReference type="Gene3D" id="3.40.1090.10">
    <property type="entry name" value="Cytosolic phospholipase A2 catalytic domain"/>
    <property type="match status" value="1"/>
</dbReference>
<keyword evidence="4" id="KW-0862">Zinc</keyword>
<dbReference type="GO" id="GO:0008270">
    <property type="term" value="F:zinc ion binding"/>
    <property type="evidence" value="ECO:0007669"/>
    <property type="project" value="UniProtKB-KW"/>
</dbReference>
<dbReference type="SUPFAM" id="SSF57850">
    <property type="entry name" value="RING/U-box"/>
    <property type="match status" value="1"/>
</dbReference>
<evidence type="ECO:0000313" key="13">
    <source>
        <dbReference type="Proteomes" id="UP000800035"/>
    </source>
</evidence>
<feature type="region of interest" description="Disordered" evidence="9">
    <location>
        <begin position="136"/>
        <end position="156"/>
    </location>
</feature>
<keyword evidence="6 8" id="KW-0443">Lipid metabolism</keyword>
<dbReference type="Pfam" id="PF01734">
    <property type="entry name" value="Patatin"/>
    <property type="match status" value="1"/>
</dbReference>
<dbReference type="CDD" id="cd00882">
    <property type="entry name" value="Ras_like_GTPase"/>
    <property type="match status" value="1"/>
</dbReference>
<evidence type="ECO:0000259" key="10">
    <source>
        <dbReference type="PROSITE" id="PS50089"/>
    </source>
</evidence>
<protein>
    <recommendedName>
        <fullName evidence="14">FabD/lysophospholipase-like protein</fullName>
    </recommendedName>
</protein>
<dbReference type="GO" id="GO:0016020">
    <property type="term" value="C:membrane"/>
    <property type="evidence" value="ECO:0007669"/>
    <property type="project" value="TreeGrafter"/>
</dbReference>
<dbReference type="PROSITE" id="PS51635">
    <property type="entry name" value="PNPLA"/>
    <property type="match status" value="1"/>
</dbReference>
<dbReference type="PROSITE" id="PS50089">
    <property type="entry name" value="ZF_RING_2"/>
    <property type="match status" value="1"/>
</dbReference>
<dbReference type="AlphaFoldDB" id="A0A6A5TVX1"/>
<organism evidence="12 13">
    <name type="scientific">Byssothecium circinans</name>
    <dbReference type="NCBI Taxonomy" id="147558"/>
    <lineage>
        <taxon>Eukaryota</taxon>
        <taxon>Fungi</taxon>
        <taxon>Dikarya</taxon>
        <taxon>Ascomycota</taxon>
        <taxon>Pezizomycotina</taxon>
        <taxon>Dothideomycetes</taxon>
        <taxon>Pleosporomycetidae</taxon>
        <taxon>Pleosporales</taxon>
        <taxon>Massarineae</taxon>
        <taxon>Massarinaceae</taxon>
        <taxon>Byssothecium</taxon>
    </lineage>
</organism>
<keyword evidence="5 8" id="KW-0442">Lipid degradation</keyword>
<proteinExistence type="predicted"/>
<keyword evidence="1" id="KW-0479">Metal-binding</keyword>
<feature type="region of interest" description="Disordered" evidence="9">
    <location>
        <begin position="79"/>
        <end position="100"/>
    </location>
</feature>
<evidence type="ECO:0000256" key="4">
    <source>
        <dbReference type="ARBA" id="ARBA00022833"/>
    </source>
</evidence>
<dbReference type="SUPFAM" id="SSF52540">
    <property type="entry name" value="P-loop containing nucleoside triphosphate hydrolases"/>
    <property type="match status" value="1"/>
</dbReference>
<dbReference type="Gene3D" id="3.40.50.300">
    <property type="entry name" value="P-loop containing nucleotide triphosphate hydrolases"/>
    <property type="match status" value="1"/>
</dbReference>
<evidence type="ECO:0000256" key="8">
    <source>
        <dbReference type="PROSITE-ProRule" id="PRU01161"/>
    </source>
</evidence>
<dbReference type="CDD" id="cd16449">
    <property type="entry name" value="RING-HC"/>
    <property type="match status" value="1"/>
</dbReference>
<evidence type="ECO:0000313" key="12">
    <source>
        <dbReference type="EMBL" id="KAF1956454.1"/>
    </source>
</evidence>
<evidence type="ECO:0000259" key="11">
    <source>
        <dbReference type="PROSITE" id="PS51635"/>
    </source>
</evidence>